<sequence>MSIIMYYTWRMLQHFLLQFFIFASFSYGERNLLQQTILFSTSRILQTAV</sequence>
<evidence type="ECO:0000313" key="1">
    <source>
        <dbReference type="EMBL" id="MBX40031.1"/>
    </source>
</evidence>
<protein>
    <submittedName>
        <fullName evidence="1">Uncharacterized protein</fullName>
    </submittedName>
</protein>
<name>A0A2P2NC29_RHIMU</name>
<organism evidence="1">
    <name type="scientific">Rhizophora mucronata</name>
    <name type="common">Asiatic mangrove</name>
    <dbReference type="NCBI Taxonomy" id="61149"/>
    <lineage>
        <taxon>Eukaryota</taxon>
        <taxon>Viridiplantae</taxon>
        <taxon>Streptophyta</taxon>
        <taxon>Embryophyta</taxon>
        <taxon>Tracheophyta</taxon>
        <taxon>Spermatophyta</taxon>
        <taxon>Magnoliopsida</taxon>
        <taxon>eudicotyledons</taxon>
        <taxon>Gunneridae</taxon>
        <taxon>Pentapetalae</taxon>
        <taxon>rosids</taxon>
        <taxon>fabids</taxon>
        <taxon>Malpighiales</taxon>
        <taxon>Rhizophoraceae</taxon>
        <taxon>Rhizophora</taxon>
    </lineage>
</organism>
<dbReference type="AlphaFoldDB" id="A0A2P2NC29"/>
<reference evidence="1" key="1">
    <citation type="submission" date="2018-02" db="EMBL/GenBank/DDBJ databases">
        <title>Rhizophora mucronata_Transcriptome.</title>
        <authorList>
            <person name="Meera S.P."/>
            <person name="Sreeshan A."/>
            <person name="Augustine A."/>
        </authorList>
    </citation>
    <scope>NUCLEOTIDE SEQUENCE</scope>
    <source>
        <tissue evidence="1">Leaf</tissue>
    </source>
</reference>
<accession>A0A2P2NC29</accession>
<proteinExistence type="predicted"/>
<dbReference type="EMBL" id="GGEC01059547">
    <property type="protein sequence ID" value="MBX40031.1"/>
    <property type="molecule type" value="Transcribed_RNA"/>
</dbReference>